<dbReference type="EMBL" id="JBHFFA010000003">
    <property type="protein sequence ID" value="KAL2633036.1"/>
    <property type="molecule type" value="Genomic_DNA"/>
</dbReference>
<dbReference type="Proteomes" id="UP001605036">
    <property type="component" value="Unassembled WGS sequence"/>
</dbReference>
<organism evidence="1 2">
    <name type="scientific">Riccia fluitans</name>
    <dbReference type="NCBI Taxonomy" id="41844"/>
    <lineage>
        <taxon>Eukaryota</taxon>
        <taxon>Viridiplantae</taxon>
        <taxon>Streptophyta</taxon>
        <taxon>Embryophyta</taxon>
        <taxon>Marchantiophyta</taxon>
        <taxon>Marchantiopsida</taxon>
        <taxon>Marchantiidae</taxon>
        <taxon>Marchantiales</taxon>
        <taxon>Ricciaceae</taxon>
        <taxon>Riccia</taxon>
    </lineage>
</organism>
<keyword evidence="2" id="KW-1185">Reference proteome</keyword>
<protein>
    <submittedName>
        <fullName evidence="1">Uncharacterized protein</fullName>
    </submittedName>
</protein>
<evidence type="ECO:0000313" key="2">
    <source>
        <dbReference type="Proteomes" id="UP001605036"/>
    </source>
</evidence>
<dbReference type="AlphaFoldDB" id="A0ABD1YR14"/>
<proteinExistence type="predicted"/>
<evidence type="ECO:0000313" key="1">
    <source>
        <dbReference type="EMBL" id="KAL2633036.1"/>
    </source>
</evidence>
<accession>A0ABD1YR14</accession>
<sequence>MLLVSSNEKRCRIRTSTARRAGWLAGSRDRNLGETFESDDVSGFSRIGRADRSFYEHVGTTEFMGGEACEGVAPTEPGV</sequence>
<name>A0ABD1YR14_9MARC</name>
<gene>
    <name evidence="1" type="ORF">R1flu_004515</name>
</gene>
<comment type="caution">
    <text evidence="1">The sequence shown here is derived from an EMBL/GenBank/DDBJ whole genome shotgun (WGS) entry which is preliminary data.</text>
</comment>
<reference evidence="1 2" key="1">
    <citation type="submission" date="2024-09" db="EMBL/GenBank/DDBJ databases">
        <title>Chromosome-scale assembly of Riccia fluitans.</title>
        <authorList>
            <person name="Paukszto L."/>
            <person name="Sawicki J."/>
            <person name="Karawczyk K."/>
            <person name="Piernik-Szablinska J."/>
            <person name="Szczecinska M."/>
            <person name="Mazdziarz M."/>
        </authorList>
    </citation>
    <scope>NUCLEOTIDE SEQUENCE [LARGE SCALE GENOMIC DNA]</scope>
    <source>
        <strain evidence="1">Rf_01</strain>
        <tissue evidence="1">Aerial parts of the thallus</tissue>
    </source>
</reference>